<sequence length="373" mass="41975">MDVGAVNVEGYGHNIGRDDCSMDFLPEMNRVYWQHFQPSQDKLCSILQQSQSHLRALVGRESFAGFLNVSLMSDMLAKKTEVIFEAPRPCVLQPENGEAGVDISWLDVVKEKNYQAEHKGNGIYHFHMRDRDVIVQLSTFQHNMILSGLPRKLVQPWSYDKDVQMELYSLALAAEMTSLINQTASEDTSTIFLRNGTNNMNVPVSKNNLWSPHVLKQLPEWFEDQVRRNLSQEDIARNFQQEFKQKRTFNALEAMLYKLTGKSPYRKRGKQPTVSSTPRASSPPHQSSGSLVLPQQMILQSNTDVHTLHLAPSIVPYLTPKDSEDDNPFVHPGAQPIDSDSESNGSNAVHGYDLANEESACLGASRGHRLQPG</sequence>
<gene>
    <name evidence="3" type="ORF">N7541_000013</name>
    <name evidence="2" type="ORF">N7541_005461</name>
</gene>
<keyword evidence="4" id="KW-1185">Reference proteome</keyword>
<organism evidence="2 4">
    <name type="scientific">Penicillium brevicompactum</name>
    <dbReference type="NCBI Taxonomy" id="5074"/>
    <lineage>
        <taxon>Eukaryota</taxon>
        <taxon>Fungi</taxon>
        <taxon>Dikarya</taxon>
        <taxon>Ascomycota</taxon>
        <taxon>Pezizomycotina</taxon>
        <taxon>Eurotiomycetes</taxon>
        <taxon>Eurotiomycetidae</taxon>
        <taxon>Eurotiales</taxon>
        <taxon>Aspergillaceae</taxon>
        <taxon>Penicillium</taxon>
    </lineage>
</organism>
<evidence type="ECO:0000313" key="4">
    <source>
        <dbReference type="Proteomes" id="UP001148299"/>
    </source>
</evidence>
<reference evidence="2" key="2">
    <citation type="journal article" date="2023" name="IMA Fungus">
        <title>Comparative genomic study of the Penicillium genus elucidates a diverse pangenome and 15 lateral gene transfer events.</title>
        <authorList>
            <person name="Petersen C."/>
            <person name="Sorensen T."/>
            <person name="Nielsen M.R."/>
            <person name="Sondergaard T.E."/>
            <person name="Sorensen J.L."/>
            <person name="Fitzpatrick D.A."/>
            <person name="Frisvad J.C."/>
            <person name="Nielsen K.L."/>
        </authorList>
    </citation>
    <scope>NUCLEOTIDE SEQUENCE</scope>
    <source>
        <strain evidence="2">IBT 35675</strain>
    </source>
</reference>
<feature type="compositionally biased region" description="Polar residues" evidence="1">
    <location>
        <begin position="272"/>
        <end position="290"/>
    </location>
</feature>
<dbReference type="EMBL" id="JAPZBR010000001">
    <property type="protein sequence ID" value="KAJ5366072.1"/>
    <property type="molecule type" value="Genomic_DNA"/>
</dbReference>
<name>A0A9W9URB1_PENBR</name>
<proteinExistence type="predicted"/>
<feature type="region of interest" description="Disordered" evidence="1">
    <location>
        <begin position="319"/>
        <end position="352"/>
    </location>
</feature>
<evidence type="ECO:0000313" key="3">
    <source>
        <dbReference type="EMBL" id="KAJ5366072.1"/>
    </source>
</evidence>
<dbReference type="AlphaFoldDB" id="A0A9W9URB1"/>
<dbReference type="EMBL" id="JAPZBR010000004">
    <property type="protein sequence ID" value="KAJ5354417.1"/>
    <property type="molecule type" value="Genomic_DNA"/>
</dbReference>
<dbReference type="Proteomes" id="UP001148299">
    <property type="component" value="Unassembled WGS sequence"/>
</dbReference>
<feature type="region of interest" description="Disordered" evidence="1">
    <location>
        <begin position="262"/>
        <end position="290"/>
    </location>
</feature>
<comment type="caution">
    <text evidence="2">The sequence shown here is derived from an EMBL/GenBank/DDBJ whole genome shotgun (WGS) entry which is preliminary data.</text>
</comment>
<reference evidence="2" key="1">
    <citation type="submission" date="2022-12" db="EMBL/GenBank/DDBJ databases">
        <authorList>
            <person name="Petersen C."/>
        </authorList>
    </citation>
    <scope>NUCLEOTIDE SEQUENCE</scope>
    <source>
        <strain evidence="2">IBT 35675</strain>
    </source>
</reference>
<accession>A0A9W9URB1</accession>
<evidence type="ECO:0000256" key="1">
    <source>
        <dbReference type="SAM" id="MobiDB-lite"/>
    </source>
</evidence>
<protein>
    <submittedName>
        <fullName evidence="2">Uncharacterized protein</fullName>
    </submittedName>
</protein>
<evidence type="ECO:0000313" key="2">
    <source>
        <dbReference type="EMBL" id="KAJ5354417.1"/>
    </source>
</evidence>